<name>A0A1T5GUU2_9SPHN</name>
<dbReference type="AlphaFoldDB" id="A0A1T5GUU2"/>
<proteinExistence type="predicted"/>
<keyword evidence="2" id="KW-1185">Reference proteome</keyword>
<dbReference type="Proteomes" id="UP000189818">
    <property type="component" value="Unassembled WGS sequence"/>
</dbReference>
<sequence length="110" mass="12781">MPAHLLVRSIVPDVQHRAAFDRWYGEDHMAEAIRVFSPSRCWRSWSEIDASVHYAFYEFDTVEALKAMTSTEAFAEMIADFTRTWDGKVTRERDFIQSVQLVEARPAPLD</sequence>
<evidence type="ECO:0000313" key="2">
    <source>
        <dbReference type="Proteomes" id="UP000189818"/>
    </source>
</evidence>
<reference evidence="2" key="1">
    <citation type="submission" date="2017-02" db="EMBL/GenBank/DDBJ databases">
        <authorList>
            <person name="Varghese N."/>
            <person name="Submissions S."/>
        </authorList>
    </citation>
    <scope>NUCLEOTIDE SEQUENCE [LARGE SCALE GENOMIC DNA]</scope>
    <source>
        <strain evidence="2">UM2</strain>
    </source>
</reference>
<dbReference type="InterPro" id="IPR011008">
    <property type="entry name" value="Dimeric_a/b-barrel"/>
</dbReference>
<dbReference type="SUPFAM" id="SSF54909">
    <property type="entry name" value="Dimeric alpha+beta barrel"/>
    <property type="match status" value="1"/>
</dbReference>
<dbReference type="EMBL" id="FUYM01000020">
    <property type="protein sequence ID" value="SKC12164.1"/>
    <property type="molecule type" value="Genomic_DNA"/>
</dbReference>
<evidence type="ECO:0008006" key="3">
    <source>
        <dbReference type="Google" id="ProtNLM"/>
    </source>
</evidence>
<evidence type="ECO:0000313" key="1">
    <source>
        <dbReference type="EMBL" id="SKC12164.1"/>
    </source>
</evidence>
<organism evidence="1 2">
    <name type="scientific">Rhizorhabdus histidinilytica</name>
    <dbReference type="NCBI Taxonomy" id="439228"/>
    <lineage>
        <taxon>Bacteria</taxon>
        <taxon>Pseudomonadati</taxon>
        <taxon>Pseudomonadota</taxon>
        <taxon>Alphaproteobacteria</taxon>
        <taxon>Sphingomonadales</taxon>
        <taxon>Sphingomonadaceae</taxon>
        <taxon>Rhizorhabdus</taxon>
    </lineage>
</organism>
<protein>
    <recommendedName>
        <fullName evidence="3">EthD family reductase</fullName>
    </recommendedName>
</protein>
<accession>A0A1T5GUU2</accession>
<gene>
    <name evidence="1" type="ORF">SAMN06295920_12035</name>
</gene>